<evidence type="ECO:0000313" key="2">
    <source>
        <dbReference type="Proteomes" id="UP001642409"/>
    </source>
</evidence>
<evidence type="ECO:0000313" key="1">
    <source>
        <dbReference type="EMBL" id="CAL6036600.1"/>
    </source>
</evidence>
<accession>A0ABP1JFE6</accession>
<comment type="caution">
    <text evidence="1">The sequence shown here is derived from an EMBL/GenBank/DDBJ whole genome shotgun (WGS) entry which is preliminary data.</text>
</comment>
<name>A0ABP1JFE6_9EUKA</name>
<proteinExistence type="predicted"/>
<sequence length="139" mass="15542">MVLRKLRTLKFDFLSEIIRSYAISFFNALLQMLFNLGQITRSPVQILDLCSKFESSSNILPSYDRNALRKYFKVTSLARSGYFRTDDTLKLHSVQEQCEIYLLTTSGLCTMTTATSGIGAEAGAATVAMFGQLDISEQS</sequence>
<dbReference type="EMBL" id="CAXDID020000134">
    <property type="protein sequence ID" value="CAL6036600.1"/>
    <property type="molecule type" value="Genomic_DNA"/>
</dbReference>
<protein>
    <submittedName>
        <fullName evidence="1">Hypothetical_protein</fullName>
    </submittedName>
</protein>
<gene>
    <name evidence="1" type="ORF">HINF_LOCUS36488</name>
</gene>
<organism evidence="1 2">
    <name type="scientific">Hexamita inflata</name>
    <dbReference type="NCBI Taxonomy" id="28002"/>
    <lineage>
        <taxon>Eukaryota</taxon>
        <taxon>Metamonada</taxon>
        <taxon>Diplomonadida</taxon>
        <taxon>Hexamitidae</taxon>
        <taxon>Hexamitinae</taxon>
        <taxon>Hexamita</taxon>
    </lineage>
</organism>
<keyword evidence="2" id="KW-1185">Reference proteome</keyword>
<reference evidence="1 2" key="1">
    <citation type="submission" date="2024-07" db="EMBL/GenBank/DDBJ databases">
        <authorList>
            <person name="Akdeniz Z."/>
        </authorList>
    </citation>
    <scope>NUCLEOTIDE SEQUENCE [LARGE SCALE GENOMIC DNA]</scope>
</reference>
<dbReference type="Proteomes" id="UP001642409">
    <property type="component" value="Unassembled WGS sequence"/>
</dbReference>